<feature type="domain" description="DUF6968" evidence="1">
    <location>
        <begin position="25"/>
        <end position="81"/>
    </location>
</feature>
<name>A0A916UA44_9BURK</name>
<comment type="caution">
    <text evidence="2">The sequence shown here is derived from an EMBL/GenBank/DDBJ whole genome shotgun (WGS) entry which is preliminary data.</text>
</comment>
<evidence type="ECO:0000259" key="1">
    <source>
        <dbReference type="Pfam" id="PF22302"/>
    </source>
</evidence>
<accession>A0A916UA44</accession>
<evidence type="ECO:0000313" key="3">
    <source>
        <dbReference type="Proteomes" id="UP000637423"/>
    </source>
</evidence>
<dbReference type="InterPro" id="IPR054241">
    <property type="entry name" value="DUF6968"/>
</dbReference>
<dbReference type="EMBL" id="BMED01000001">
    <property type="protein sequence ID" value="GGC64757.1"/>
    <property type="molecule type" value="Genomic_DNA"/>
</dbReference>
<dbReference type="Pfam" id="PF22302">
    <property type="entry name" value="DUF6968"/>
    <property type="match status" value="1"/>
</dbReference>
<organism evidence="2 3">
    <name type="scientific">Undibacterium terreum</name>
    <dbReference type="NCBI Taxonomy" id="1224302"/>
    <lineage>
        <taxon>Bacteria</taxon>
        <taxon>Pseudomonadati</taxon>
        <taxon>Pseudomonadota</taxon>
        <taxon>Betaproteobacteria</taxon>
        <taxon>Burkholderiales</taxon>
        <taxon>Oxalobacteraceae</taxon>
        <taxon>Undibacterium</taxon>
    </lineage>
</organism>
<protein>
    <recommendedName>
        <fullName evidence="1">DUF6968 domain-containing protein</fullName>
    </recommendedName>
</protein>
<dbReference type="RefSeq" id="WP_188564813.1">
    <property type="nucleotide sequence ID" value="NZ_BMED01000001.1"/>
</dbReference>
<dbReference type="AlphaFoldDB" id="A0A916UA44"/>
<evidence type="ECO:0000313" key="2">
    <source>
        <dbReference type="EMBL" id="GGC64757.1"/>
    </source>
</evidence>
<reference evidence="2" key="1">
    <citation type="journal article" date="2014" name="Int. J. Syst. Evol. Microbiol.">
        <title>Complete genome sequence of Corynebacterium casei LMG S-19264T (=DSM 44701T), isolated from a smear-ripened cheese.</title>
        <authorList>
            <consortium name="US DOE Joint Genome Institute (JGI-PGF)"/>
            <person name="Walter F."/>
            <person name="Albersmeier A."/>
            <person name="Kalinowski J."/>
            <person name="Ruckert C."/>
        </authorList>
    </citation>
    <scope>NUCLEOTIDE SEQUENCE</scope>
    <source>
        <strain evidence="2">CGMCC 1.10998</strain>
    </source>
</reference>
<sequence>MKGHELKIENPSFIATEEILWIRADGTEVLIQAALGMPYQLPDSWACPVALSGVDERYPDIVGESSMQSLHLAMRLIRQRLGHLFDAGEILVHPRDRTSRWDLTLLNAIFGSV</sequence>
<dbReference type="Proteomes" id="UP000637423">
    <property type="component" value="Unassembled WGS sequence"/>
</dbReference>
<keyword evidence="3" id="KW-1185">Reference proteome</keyword>
<gene>
    <name evidence="2" type="ORF">GCM10011396_09710</name>
</gene>
<proteinExistence type="predicted"/>
<reference evidence="2" key="2">
    <citation type="submission" date="2020-09" db="EMBL/GenBank/DDBJ databases">
        <authorList>
            <person name="Sun Q."/>
            <person name="Zhou Y."/>
        </authorList>
    </citation>
    <scope>NUCLEOTIDE SEQUENCE</scope>
    <source>
        <strain evidence="2">CGMCC 1.10998</strain>
    </source>
</reference>